<name>A0A7X0IIN7_9ACTN</name>
<evidence type="ECO:0000256" key="1">
    <source>
        <dbReference type="SAM" id="SignalP"/>
    </source>
</evidence>
<comment type="caution">
    <text evidence="2">The sequence shown here is derived from an EMBL/GenBank/DDBJ whole genome shotgun (WGS) entry which is preliminary data.</text>
</comment>
<dbReference type="Proteomes" id="UP000555564">
    <property type="component" value="Unassembled WGS sequence"/>
</dbReference>
<dbReference type="RefSeq" id="WP_184983480.1">
    <property type="nucleotide sequence ID" value="NZ_BAAALO010000082.1"/>
</dbReference>
<organism evidence="2 3">
    <name type="scientific">Sphaerisporangium rubeum</name>
    <dbReference type="NCBI Taxonomy" id="321317"/>
    <lineage>
        <taxon>Bacteria</taxon>
        <taxon>Bacillati</taxon>
        <taxon>Actinomycetota</taxon>
        <taxon>Actinomycetes</taxon>
        <taxon>Streptosporangiales</taxon>
        <taxon>Streptosporangiaceae</taxon>
        <taxon>Sphaerisporangium</taxon>
    </lineage>
</organism>
<protein>
    <recommendedName>
        <fullName evidence="4">Streptomyces killer toxin-like beta/gamma crystallin domain-containing protein</fullName>
    </recommendedName>
</protein>
<evidence type="ECO:0008006" key="4">
    <source>
        <dbReference type="Google" id="ProtNLM"/>
    </source>
</evidence>
<evidence type="ECO:0000313" key="3">
    <source>
        <dbReference type="Proteomes" id="UP000555564"/>
    </source>
</evidence>
<feature type="chain" id="PRO_5031060982" description="Streptomyces killer toxin-like beta/gamma crystallin domain-containing protein" evidence="1">
    <location>
        <begin position="36"/>
        <end position="113"/>
    </location>
</feature>
<sequence length="113" mass="12046">MKRVATRSLRLGRKAMIVLLGTVCVVAGTTTSAFASGTSPTTNGCYSTWGSTGTSAHCFNVTVTGNYRNHAACQSQPDKVSSWLWITAGSTVDNWGQLNCTFKITSSRIEFTG</sequence>
<feature type="signal peptide" evidence="1">
    <location>
        <begin position="1"/>
        <end position="35"/>
    </location>
</feature>
<keyword evidence="1" id="KW-0732">Signal</keyword>
<dbReference type="AlphaFoldDB" id="A0A7X0IIN7"/>
<reference evidence="2 3" key="1">
    <citation type="submission" date="2020-08" db="EMBL/GenBank/DDBJ databases">
        <title>Sequencing the genomes of 1000 actinobacteria strains.</title>
        <authorList>
            <person name="Klenk H.-P."/>
        </authorList>
    </citation>
    <scope>NUCLEOTIDE SEQUENCE [LARGE SCALE GENOMIC DNA]</scope>
    <source>
        <strain evidence="2 3">DSM 44936</strain>
    </source>
</reference>
<proteinExistence type="predicted"/>
<dbReference type="EMBL" id="JACHIU010000001">
    <property type="protein sequence ID" value="MBB6474718.1"/>
    <property type="molecule type" value="Genomic_DNA"/>
</dbReference>
<accession>A0A7X0IIN7</accession>
<keyword evidence="3" id="KW-1185">Reference proteome</keyword>
<gene>
    <name evidence="2" type="ORF">BJ992_004149</name>
</gene>
<evidence type="ECO:0000313" key="2">
    <source>
        <dbReference type="EMBL" id="MBB6474718.1"/>
    </source>
</evidence>